<dbReference type="CDD" id="cd14279">
    <property type="entry name" value="CUE"/>
    <property type="match status" value="1"/>
</dbReference>
<name>A0A8H7QCJ6_9FUNG</name>
<protein>
    <recommendedName>
        <fullName evidence="6">Smr domain-containing protein</fullName>
    </recommendedName>
</protein>
<dbReference type="EMBL" id="JAEPRC010001361">
    <property type="protein sequence ID" value="KAG2189610.1"/>
    <property type="molecule type" value="Genomic_DNA"/>
</dbReference>
<sequence>TTATTTESEDENINFLYTCFPTFPLQDLVDALKSQNNDVEQATDVLLNREFLHQVEHQGKIIELPSKNNKVKATTKKKVKAKPKKPTVWTSGQLPTVGISQGHTSHPAAQAQNMREIIAQEEEDAYADMATVPFNVWHQYDVIVHELEHYFPRVPKFTIAACVQHCRGNVIASVKAIMEKHPEEKPEHELTWALVKDLNYVKQELEAIMVDRTPNDVARVALGVIISCKDQNKTLDQMVQIGIEHFLSFDVNQLALEARLQKMAKESDMIRAKQKKQEMPVIPEYLLMNNQRDYLEDDPEECRDIAMQLIMERNELFRKAAAAYRQAKNKGPGEGGIAFFYSDNARQIDSRAKDWNMRAARASVRGHRLRQNDDHLLDLHGLTVAEAQVLVREGVNQWYSRSQMQSSRLQFRPLKIITGAGKHSQYGESKLLPSTLKILKKEGWLYDMPNPGCIYVKGIKSTNIAIEDGEQFKAQHDKDVYVTSRLNIRLPPQVDDLIPPNTRLSTRPTTLSKEPQWRTTLIYYISNQILSRLKNSQATLDIYSLSENCIQEKLGSVTLNMEDAKSVLMRKGSRNISQIQQFVVDKGDWISIQGGGATGKIKAGLFIVEMPHNADSNFSGNKEIGTPLQMPLRFSHSNKSSTGELGLEICSDMSDLFINSAEFYEDDDEQEQQEESMLDYQESDEEEEEEEEGDCIIIGSGTDRFGFLFRIIQAKHISSILDQYTDIEDAYFYYQFANREYQCLIESDQDNWRAIEYHANVLLQGDLQDIKSWLSEQIAMEVCLVVKQLNQLEDIIIAKSEVFLKERDIGIAQQSSILYDTDKTWHINSEKQFAQLQLQIGLTKGWETLEDDINIQKQKYESSNQDDTNDDDNEVF</sequence>
<evidence type="ECO:0000313" key="4">
    <source>
        <dbReference type="EMBL" id="KAG2189610.1"/>
    </source>
</evidence>
<dbReference type="Gene3D" id="2.60.40.150">
    <property type="entry name" value="C2 domain"/>
    <property type="match status" value="1"/>
</dbReference>
<feature type="region of interest" description="Disordered" evidence="1">
    <location>
        <begin position="81"/>
        <end position="110"/>
    </location>
</feature>
<dbReference type="Gene3D" id="3.30.1370.110">
    <property type="match status" value="1"/>
</dbReference>
<feature type="compositionally biased region" description="Acidic residues" evidence="1">
    <location>
        <begin position="867"/>
        <end position="876"/>
    </location>
</feature>
<dbReference type="PANTHER" id="PTHR46535">
    <property type="entry name" value="NEDD4-BINDING PROTEIN 2"/>
    <property type="match status" value="1"/>
</dbReference>
<dbReference type="PROSITE" id="PS50828">
    <property type="entry name" value="SMR"/>
    <property type="match status" value="1"/>
</dbReference>
<dbReference type="InterPro" id="IPR002625">
    <property type="entry name" value="Smr_dom"/>
</dbReference>
<evidence type="ECO:0000313" key="5">
    <source>
        <dbReference type="Proteomes" id="UP000650833"/>
    </source>
</evidence>
<evidence type="ECO:0000256" key="1">
    <source>
        <dbReference type="SAM" id="MobiDB-lite"/>
    </source>
</evidence>
<feature type="compositionally biased region" description="Polar residues" evidence="1">
    <location>
        <begin position="88"/>
        <end position="104"/>
    </location>
</feature>
<feature type="domain" description="Smr" evidence="2">
    <location>
        <begin position="377"/>
        <end position="459"/>
    </location>
</feature>
<evidence type="ECO:0000259" key="2">
    <source>
        <dbReference type="PROSITE" id="PS50828"/>
    </source>
</evidence>
<proteinExistence type="predicted"/>
<dbReference type="GO" id="GO:0005634">
    <property type="term" value="C:nucleus"/>
    <property type="evidence" value="ECO:0007669"/>
    <property type="project" value="TreeGrafter"/>
</dbReference>
<dbReference type="SMART" id="SM00463">
    <property type="entry name" value="SMR"/>
    <property type="match status" value="1"/>
</dbReference>
<dbReference type="OrthoDB" id="3231855at2759"/>
<dbReference type="GO" id="GO:0004519">
    <property type="term" value="F:endonuclease activity"/>
    <property type="evidence" value="ECO:0007669"/>
    <property type="project" value="TreeGrafter"/>
</dbReference>
<keyword evidence="5" id="KW-1185">Reference proteome</keyword>
<feature type="region of interest" description="Disordered" evidence="1">
    <location>
        <begin position="857"/>
        <end position="876"/>
    </location>
</feature>
<dbReference type="SMART" id="SM01162">
    <property type="entry name" value="DUF1771"/>
    <property type="match status" value="1"/>
</dbReference>
<dbReference type="PANTHER" id="PTHR46535:SF1">
    <property type="entry name" value="NEDD4-BINDING PROTEIN 2"/>
    <property type="match status" value="1"/>
</dbReference>
<comment type="caution">
    <text evidence="4">The sequence shown here is derived from an EMBL/GenBank/DDBJ whole genome shotgun (WGS) entry which is preliminary data.</text>
</comment>
<dbReference type="InterPro" id="IPR003892">
    <property type="entry name" value="CUE"/>
</dbReference>
<accession>A0A8H7QCJ6</accession>
<dbReference type="Pfam" id="PF02845">
    <property type="entry name" value="CUE"/>
    <property type="match status" value="1"/>
</dbReference>
<dbReference type="PROSITE" id="PS51140">
    <property type="entry name" value="CUE"/>
    <property type="match status" value="1"/>
</dbReference>
<organism evidence="4 5">
    <name type="scientific">Mucor plumbeus</name>
    <dbReference type="NCBI Taxonomy" id="97098"/>
    <lineage>
        <taxon>Eukaryota</taxon>
        <taxon>Fungi</taxon>
        <taxon>Fungi incertae sedis</taxon>
        <taxon>Mucoromycota</taxon>
        <taxon>Mucoromycotina</taxon>
        <taxon>Mucoromycetes</taxon>
        <taxon>Mucorales</taxon>
        <taxon>Mucorineae</taxon>
        <taxon>Mucoraceae</taxon>
        <taxon>Mucor</taxon>
    </lineage>
</organism>
<dbReference type="InterPro" id="IPR036063">
    <property type="entry name" value="Smr_dom_sf"/>
</dbReference>
<evidence type="ECO:0000259" key="3">
    <source>
        <dbReference type="PROSITE" id="PS51140"/>
    </source>
</evidence>
<gene>
    <name evidence="4" type="ORF">INT46_002063</name>
</gene>
<evidence type="ECO:0008006" key="6">
    <source>
        <dbReference type="Google" id="ProtNLM"/>
    </source>
</evidence>
<dbReference type="InterPro" id="IPR013899">
    <property type="entry name" value="DUF1771"/>
</dbReference>
<dbReference type="InterPro" id="IPR035892">
    <property type="entry name" value="C2_domain_sf"/>
</dbReference>
<dbReference type="Proteomes" id="UP000650833">
    <property type="component" value="Unassembled WGS sequence"/>
</dbReference>
<dbReference type="GO" id="GO:0043130">
    <property type="term" value="F:ubiquitin binding"/>
    <property type="evidence" value="ECO:0007669"/>
    <property type="project" value="InterPro"/>
</dbReference>
<dbReference type="SUPFAM" id="SSF160443">
    <property type="entry name" value="SMR domain-like"/>
    <property type="match status" value="1"/>
</dbReference>
<feature type="non-terminal residue" evidence="4">
    <location>
        <position position="876"/>
    </location>
</feature>
<feature type="region of interest" description="Disordered" evidence="1">
    <location>
        <begin position="665"/>
        <end position="693"/>
    </location>
</feature>
<reference evidence="4" key="1">
    <citation type="submission" date="2020-12" db="EMBL/GenBank/DDBJ databases">
        <title>Metabolic potential, ecology and presence of endohyphal bacteria is reflected in genomic diversity of Mucoromycotina.</title>
        <authorList>
            <person name="Muszewska A."/>
            <person name="Okrasinska A."/>
            <person name="Steczkiewicz K."/>
            <person name="Drgas O."/>
            <person name="Orlowska M."/>
            <person name="Perlinska-Lenart U."/>
            <person name="Aleksandrzak-Piekarczyk T."/>
            <person name="Szatraj K."/>
            <person name="Zielenkiewicz U."/>
            <person name="Pilsyk S."/>
            <person name="Malc E."/>
            <person name="Mieczkowski P."/>
            <person name="Kruszewska J.S."/>
            <person name="Biernat P."/>
            <person name="Pawlowska J."/>
        </authorList>
    </citation>
    <scope>NUCLEOTIDE SEQUENCE</scope>
    <source>
        <strain evidence="4">CBS 226.32</strain>
    </source>
</reference>
<dbReference type="InterPro" id="IPR052772">
    <property type="entry name" value="Endo/PolyKinase_Domain-Protein"/>
</dbReference>
<dbReference type="Pfam" id="PF08590">
    <property type="entry name" value="DUF1771"/>
    <property type="match status" value="1"/>
</dbReference>
<dbReference type="AlphaFoldDB" id="A0A8H7QCJ6"/>
<feature type="domain" description="CUE" evidence="3">
    <location>
        <begin position="8"/>
        <end position="51"/>
    </location>
</feature>